<feature type="signal peptide" evidence="1">
    <location>
        <begin position="1"/>
        <end position="21"/>
    </location>
</feature>
<reference evidence="2" key="2">
    <citation type="submission" date="2023-06" db="EMBL/GenBank/DDBJ databases">
        <authorList>
            <consortium name="Lawrence Berkeley National Laboratory"/>
            <person name="Haridas S."/>
            <person name="Hensen N."/>
            <person name="Bonometti L."/>
            <person name="Westerberg I."/>
            <person name="Brannstrom I.O."/>
            <person name="Guillou S."/>
            <person name="Cros-Aarteil S."/>
            <person name="Calhoun S."/>
            <person name="Kuo A."/>
            <person name="Mondo S."/>
            <person name="Pangilinan J."/>
            <person name="Riley R."/>
            <person name="Labutti K."/>
            <person name="Andreopoulos B."/>
            <person name="Lipzen A."/>
            <person name="Chen C."/>
            <person name="Yanf M."/>
            <person name="Daum C."/>
            <person name="Ng V."/>
            <person name="Clum A."/>
            <person name="Steindorff A."/>
            <person name="Ohm R."/>
            <person name="Martin F."/>
            <person name="Silar P."/>
            <person name="Natvig D."/>
            <person name="Lalanne C."/>
            <person name="Gautier V."/>
            <person name="Ament-Velasquez S.L."/>
            <person name="Kruys A."/>
            <person name="Hutchinson M.I."/>
            <person name="Powell A.J."/>
            <person name="Barry K."/>
            <person name="Miller A.N."/>
            <person name="Grigoriev I.V."/>
            <person name="Debuchy R."/>
            <person name="Gladieux P."/>
            <person name="Thoren M.H."/>
            <person name="Johannesson H."/>
        </authorList>
    </citation>
    <scope>NUCLEOTIDE SEQUENCE</scope>
    <source>
        <strain evidence="2">CBS 955.72</strain>
    </source>
</reference>
<name>A0AAJ0MIW9_9PEZI</name>
<comment type="caution">
    <text evidence="2">The sequence shown here is derived from an EMBL/GenBank/DDBJ whole genome shotgun (WGS) entry which is preliminary data.</text>
</comment>
<evidence type="ECO:0008006" key="4">
    <source>
        <dbReference type="Google" id="ProtNLM"/>
    </source>
</evidence>
<organism evidence="2 3">
    <name type="scientific">Lasiosphaeria hispida</name>
    <dbReference type="NCBI Taxonomy" id="260671"/>
    <lineage>
        <taxon>Eukaryota</taxon>
        <taxon>Fungi</taxon>
        <taxon>Dikarya</taxon>
        <taxon>Ascomycota</taxon>
        <taxon>Pezizomycotina</taxon>
        <taxon>Sordariomycetes</taxon>
        <taxon>Sordariomycetidae</taxon>
        <taxon>Sordariales</taxon>
        <taxon>Lasiosphaeriaceae</taxon>
        <taxon>Lasiosphaeria</taxon>
    </lineage>
</organism>
<evidence type="ECO:0000313" key="2">
    <source>
        <dbReference type="EMBL" id="KAK3360472.1"/>
    </source>
</evidence>
<dbReference type="InterPro" id="IPR027589">
    <property type="entry name" value="Choice_anch_B"/>
</dbReference>
<proteinExistence type="predicted"/>
<sequence length="481" mass="53083">MKTLQLATMAFTALLAPGISGRELKPDDSVSQAYDSGAVHDELMSKKMASWDRQSRKGAYDSHKWKSNPHRGDFVRCVDGLAKVVPDDPLNTFRCSKVDFYDFASHAGLGSQTGRGSSSWGWTSPGGREFVVVAQADGAAFAEITHRGKLVYLGRLPQSAAAEPSIWREIRGYKHYIVIGSEAVSHGVQIFDMSKLLKVDPKNPVTFSTETDVTGFWNDLPAGRTHNVVVNEEKQFGVAVGAQPRSSACASGLIFFDLKDPSKPTTLGCAAGDGYVHDAQCLVYRGPDTKYYGKDICYGYNEETLTIYDVTDKNGTTIISRTSYEGASYTHQGWVTNTQWQEFLLLDDELDEVRGNGPAASGYPITYIWDIRSLESPKQTGVYRSAAYGIDHNQFVIDGIAYQSHYSAGLRILDVSSLPRDPTGARVKEIGFFDIYPEDDGEPNGGTIDFLGTWSHYPFFKSGYILINTIERGAFVVKRQR</sequence>
<keyword evidence="3" id="KW-1185">Reference proteome</keyword>
<dbReference type="AlphaFoldDB" id="A0AAJ0MIW9"/>
<dbReference type="PANTHER" id="PTHR38787">
    <property type="entry name" value="REGULATORY P DOMAIN-CONTAINING PROTEIN"/>
    <property type="match status" value="1"/>
</dbReference>
<dbReference type="PANTHER" id="PTHR38787:SF3">
    <property type="entry name" value="REGULATORY P DOMAIN-CONTAINING PROTEIN"/>
    <property type="match status" value="1"/>
</dbReference>
<dbReference type="EMBL" id="JAUIQD010000002">
    <property type="protein sequence ID" value="KAK3360472.1"/>
    <property type="molecule type" value="Genomic_DNA"/>
</dbReference>
<dbReference type="GO" id="GO:0005576">
    <property type="term" value="C:extracellular region"/>
    <property type="evidence" value="ECO:0007669"/>
    <property type="project" value="TreeGrafter"/>
</dbReference>
<dbReference type="Proteomes" id="UP001275084">
    <property type="component" value="Unassembled WGS sequence"/>
</dbReference>
<protein>
    <recommendedName>
        <fullName evidence="4">Regulatory P domain-containing protein</fullName>
    </recommendedName>
</protein>
<evidence type="ECO:0000256" key="1">
    <source>
        <dbReference type="SAM" id="SignalP"/>
    </source>
</evidence>
<evidence type="ECO:0000313" key="3">
    <source>
        <dbReference type="Proteomes" id="UP001275084"/>
    </source>
</evidence>
<keyword evidence="1" id="KW-0732">Signal</keyword>
<accession>A0AAJ0MIW9</accession>
<gene>
    <name evidence="2" type="ORF">B0T25DRAFT_446906</name>
</gene>
<reference evidence="2" key="1">
    <citation type="journal article" date="2023" name="Mol. Phylogenet. Evol.">
        <title>Genome-scale phylogeny and comparative genomics of the fungal order Sordariales.</title>
        <authorList>
            <person name="Hensen N."/>
            <person name="Bonometti L."/>
            <person name="Westerberg I."/>
            <person name="Brannstrom I.O."/>
            <person name="Guillou S."/>
            <person name="Cros-Aarteil S."/>
            <person name="Calhoun S."/>
            <person name="Haridas S."/>
            <person name="Kuo A."/>
            <person name="Mondo S."/>
            <person name="Pangilinan J."/>
            <person name="Riley R."/>
            <person name="LaButti K."/>
            <person name="Andreopoulos B."/>
            <person name="Lipzen A."/>
            <person name="Chen C."/>
            <person name="Yan M."/>
            <person name="Daum C."/>
            <person name="Ng V."/>
            <person name="Clum A."/>
            <person name="Steindorff A."/>
            <person name="Ohm R.A."/>
            <person name="Martin F."/>
            <person name="Silar P."/>
            <person name="Natvig D.O."/>
            <person name="Lalanne C."/>
            <person name="Gautier V."/>
            <person name="Ament-Velasquez S.L."/>
            <person name="Kruys A."/>
            <person name="Hutchinson M.I."/>
            <person name="Powell A.J."/>
            <person name="Barry K."/>
            <person name="Miller A.N."/>
            <person name="Grigoriev I.V."/>
            <person name="Debuchy R."/>
            <person name="Gladieux P."/>
            <person name="Hiltunen Thoren M."/>
            <person name="Johannesson H."/>
        </authorList>
    </citation>
    <scope>NUCLEOTIDE SEQUENCE</scope>
    <source>
        <strain evidence="2">CBS 955.72</strain>
    </source>
</reference>
<dbReference type="NCBIfam" id="TIGR04312">
    <property type="entry name" value="choice_anch_B"/>
    <property type="match status" value="1"/>
</dbReference>
<feature type="chain" id="PRO_5042532064" description="Regulatory P domain-containing protein" evidence="1">
    <location>
        <begin position="22"/>
        <end position="481"/>
    </location>
</feature>